<evidence type="ECO:0000256" key="1">
    <source>
        <dbReference type="SAM" id="Phobius"/>
    </source>
</evidence>
<proteinExistence type="predicted"/>
<accession>A0A968KTH6</accession>
<feature type="transmembrane region" description="Helical" evidence="1">
    <location>
        <begin position="66"/>
        <end position="88"/>
    </location>
</feature>
<keyword evidence="1" id="KW-0472">Membrane</keyword>
<dbReference type="RefSeq" id="WP_167704357.1">
    <property type="nucleotide sequence ID" value="NZ_CP118169.1"/>
</dbReference>
<keyword evidence="1" id="KW-0812">Transmembrane</keyword>
<keyword evidence="1" id="KW-1133">Transmembrane helix</keyword>
<keyword evidence="3" id="KW-1185">Reference proteome</keyword>
<name>A0A968KTH6_9SPIO</name>
<comment type="caution">
    <text evidence="2">The sequence shown here is derived from an EMBL/GenBank/DDBJ whole genome shotgun (WGS) entry which is preliminary data.</text>
</comment>
<sequence length="218" mass="24315">MKPYFGSFKFLLSIIILFVAISSTHAFSMYVGGRVGLDVGYNYGHLSFSTPIDTTTIRLNRVEASFGGGIFIDLFLLRFLAITPQFHFQINRQARGSMPTTEQTFRAIWNEFSLEALLKFKLGWWYLGAGAGVVFNTTPKLIDLNRTPDMTVKGGNNLLLVGETGFHIPISIVLIQVAMRTSVNLDAARNILKEEPYGYMRNAFNVGLFLGFGVRLLG</sequence>
<dbReference type="AlphaFoldDB" id="A0A968KTH6"/>
<gene>
    <name evidence="2" type="ORF">HCT46_07145</name>
</gene>
<reference evidence="2" key="1">
    <citation type="submission" date="2020-03" db="EMBL/GenBank/DDBJ databases">
        <title>Spirochaetal bacteria isolated from arthropods constitute a novel genus Entomospira genus novum within the order Spirochaetales.</title>
        <authorList>
            <person name="Grana-Miraglia L."/>
            <person name="Sikutova S."/>
            <person name="Fingerle V."/>
            <person name="Sing A."/>
            <person name="Castillo-Ramirez S."/>
            <person name="Margos G."/>
            <person name="Rudolf I."/>
        </authorList>
    </citation>
    <scope>NUCLEOTIDE SEQUENCE</scope>
    <source>
        <strain evidence="2">BR208</strain>
    </source>
</reference>
<protein>
    <recommendedName>
        <fullName evidence="4">Outer membrane protein beta-barrel domain-containing protein</fullName>
    </recommendedName>
</protein>
<evidence type="ECO:0000313" key="2">
    <source>
        <dbReference type="EMBL" id="NIZ47685.1"/>
    </source>
</evidence>
<evidence type="ECO:0000313" key="3">
    <source>
        <dbReference type="Proteomes" id="UP000752013"/>
    </source>
</evidence>
<feature type="transmembrane region" description="Helical" evidence="1">
    <location>
        <begin position="158"/>
        <end position="179"/>
    </location>
</feature>
<dbReference type="EMBL" id="JAATLK010000002">
    <property type="protein sequence ID" value="NIZ47685.1"/>
    <property type="molecule type" value="Genomic_DNA"/>
</dbReference>
<evidence type="ECO:0008006" key="4">
    <source>
        <dbReference type="Google" id="ProtNLM"/>
    </source>
</evidence>
<organism evidence="2 3">
    <name type="scientific">Entomospira nematocerorum</name>
    <dbReference type="NCBI Taxonomy" id="2719987"/>
    <lineage>
        <taxon>Bacteria</taxon>
        <taxon>Pseudomonadati</taxon>
        <taxon>Spirochaetota</taxon>
        <taxon>Spirochaetia</taxon>
        <taxon>Spirochaetales</taxon>
        <taxon>Spirochaetaceae</taxon>
        <taxon>Entomospira</taxon>
    </lineage>
</organism>
<dbReference type="Proteomes" id="UP000752013">
    <property type="component" value="Unassembled WGS sequence"/>
</dbReference>